<dbReference type="PATRIC" id="fig|1618357.3.peg.596"/>
<dbReference type="GO" id="GO:0004550">
    <property type="term" value="F:nucleoside diphosphate kinase activity"/>
    <property type="evidence" value="ECO:0007669"/>
    <property type="project" value="UniProtKB-EC"/>
</dbReference>
<keyword evidence="11" id="KW-0546">Nucleotide metabolism</keyword>
<dbReference type="FunFam" id="3.30.70.141:FF:000003">
    <property type="entry name" value="Nucleoside diphosphate kinase"/>
    <property type="match status" value="1"/>
</dbReference>
<evidence type="ECO:0000256" key="2">
    <source>
        <dbReference type="ARBA" id="ARBA00008142"/>
    </source>
</evidence>
<evidence type="ECO:0000256" key="6">
    <source>
        <dbReference type="ARBA" id="ARBA00022723"/>
    </source>
</evidence>
<evidence type="ECO:0000256" key="3">
    <source>
        <dbReference type="ARBA" id="ARBA00012966"/>
    </source>
</evidence>
<accession>A0A0G1RFZ1</accession>
<keyword evidence="5 14" id="KW-0808">Transferase</keyword>
<dbReference type="Gene3D" id="3.30.70.141">
    <property type="entry name" value="Nucleoside diphosphate kinase-like domain"/>
    <property type="match status" value="1"/>
</dbReference>
<sequence length="159" mass="18228">MDLVQQTVVLVKPDGLQRGLVGEIMHRFERKGLKLVGIKMIRFTDEIMDEWYSHLKDKDFFPRIKKYISWTPIVAMVWEGLEAVASVRKIVGITKAREAEAGSIRGDFGMSQQNNLMHASDSLESAVKELKLIFSPDEIFNFESGMECLIYSDEERGNR</sequence>
<evidence type="ECO:0000259" key="15">
    <source>
        <dbReference type="SMART" id="SM00562"/>
    </source>
</evidence>
<dbReference type="GO" id="GO:0006241">
    <property type="term" value="P:CTP biosynthetic process"/>
    <property type="evidence" value="ECO:0007669"/>
    <property type="project" value="InterPro"/>
</dbReference>
<keyword evidence="10" id="KW-0460">Magnesium</keyword>
<evidence type="ECO:0000256" key="7">
    <source>
        <dbReference type="ARBA" id="ARBA00022741"/>
    </source>
</evidence>
<gene>
    <name evidence="16" type="ORF">UX78_C0011G0026</name>
</gene>
<dbReference type="InterPro" id="IPR001564">
    <property type="entry name" value="Nucleoside_diP_kinase"/>
</dbReference>
<dbReference type="PROSITE" id="PS00469">
    <property type="entry name" value="NDPK"/>
    <property type="match status" value="1"/>
</dbReference>
<name>A0A0G1RFZ1_9BACT</name>
<feature type="domain" description="Nucleoside diphosphate kinase-like" evidence="15">
    <location>
        <begin position="4"/>
        <end position="141"/>
    </location>
</feature>
<evidence type="ECO:0000256" key="1">
    <source>
        <dbReference type="ARBA" id="ARBA00001946"/>
    </source>
</evidence>
<feature type="binding site" evidence="12">
    <location>
        <position position="88"/>
    </location>
    <ligand>
        <name>ATP</name>
        <dbReference type="ChEBI" id="CHEBI:30616"/>
    </ligand>
</feature>
<comment type="caution">
    <text evidence="16">The sequence shown here is derived from an EMBL/GenBank/DDBJ whole genome shotgun (WGS) entry which is preliminary data.</text>
</comment>
<organism evidence="16 17">
    <name type="scientific">Candidatus Amesbacteria bacterium GW2011_GWA2_47_11</name>
    <dbReference type="NCBI Taxonomy" id="1618357"/>
    <lineage>
        <taxon>Bacteria</taxon>
        <taxon>Candidatus Amesiibacteriota</taxon>
    </lineage>
</organism>
<keyword evidence="6" id="KW-0479">Metal-binding</keyword>
<dbReference type="GO" id="GO:0046872">
    <property type="term" value="F:metal ion binding"/>
    <property type="evidence" value="ECO:0007669"/>
    <property type="project" value="UniProtKB-KW"/>
</dbReference>
<evidence type="ECO:0000256" key="9">
    <source>
        <dbReference type="ARBA" id="ARBA00022840"/>
    </source>
</evidence>
<comment type="similarity">
    <text evidence="2 12 13">Belongs to the NDK family.</text>
</comment>
<dbReference type="InterPro" id="IPR036850">
    <property type="entry name" value="NDK-like_dom_sf"/>
</dbReference>
<dbReference type="EC" id="2.7.4.6" evidence="3 14"/>
<reference evidence="16 17" key="1">
    <citation type="journal article" date="2015" name="Nature">
        <title>rRNA introns, odd ribosomes, and small enigmatic genomes across a large radiation of phyla.</title>
        <authorList>
            <person name="Brown C.T."/>
            <person name="Hug L.A."/>
            <person name="Thomas B.C."/>
            <person name="Sharon I."/>
            <person name="Castelle C.J."/>
            <person name="Singh A."/>
            <person name="Wilkins M.J."/>
            <person name="Williams K.H."/>
            <person name="Banfield J.F."/>
        </authorList>
    </citation>
    <scope>NUCLEOTIDE SEQUENCE [LARGE SCALE GENOMIC DNA]</scope>
</reference>
<dbReference type="PRINTS" id="PR01243">
    <property type="entry name" value="NUCDPKINASE"/>
</dbReference>
<comment type="catalytic activity">
    <reaction evidence="14">
        <text>a 2'-deoxyribonucleoside 5'-diphosphate + ATP = a 2'-deoxyribonucleoside 5'-triphosphate + ADP</text>
        <dbReference type="Rhea" id="RHEA:44640"/>
        <dbReference type="ChEBI" id="CHEBI:30616"/>
        <dbReference type="ChEBI" id="CHEBI:61560"/>
        <dbReference type="ChEBI" id="CHEBI:73316"/>
        <dbReference type="ChEBI" id="CHEBI:456216"/>
        <dbReference type="EC" id="2.7.4.6"/>
    </reaction>
</comment>
<proteinExistence type="inferred from homology"/>
<keyword evidence="7 14" id="KW-0547">Nucleotide-binding</keyword>
<feature type="binding site" evidence="12">
    <location>
        <position position="115"/>
    </location>
    <ligand>
        <name>ATP</name>
        <dbReference type="ChEBI" id="CHEBI:30616"/>
    </ligand>
</feature>
<dbReference type="GO" id="GO:0006183">
    <property type="term" value="P:GTP biosynthetic process"/>
    <property type="evidence" value="ECO:0007669"/>
    <property type="project" value="InterPro"/>
</dbReference>
<evidence type="ECO:0000256" key="14">
    <source>
        <dbReference type="RuleBase" id="RU004013"/>
    </source>
</evidence>
<feature type="binding site" evidence="12">
    <location>
        <position position="105"/>
    </location>
    <ligand>
        <name>ATP</name>
        <dbReference type="ChEBI" id="CHEBI:30616"/>
    </ligand>
</feature>
<dbReference type="SMART" id="SM00562">
    <property type="entry name" value="NDK"/>
    <property type="match status" value="1"/>
</dbReference>
<feature type="binding site" evidence="12">
    <location>
        <position position="12"/>
    </location>
    <ligand>
        <name>ATP</name>
        <dbReference type="ChEBI" id="CHEBI:30616"/>
    </ligand>
</feature>
<dbReference type="GO" id="GO:0006228">
    <property type="term" value="P:UTP biosynthetic process"/>
    <property type="evidence" value="ECO:0007669"/>
    <property type="project" value="InterPro"/>
</dbReference>
<feature type="binding site" evidence="12">
    <location>
        <position position="94"/>
    </location>
    <ligand>
        <name>ATP</name>
        <dbReference type="ChEBI" id="CHEBI:30616"/>
    </ligand>
</feature>
<evidence type="ECO:0000256" key="13">
    <source>
        <dbReference type="RuleBase" id="RU004011"/>
    </source>
</evidence>
<evidence type="ECO:0000256" key="10">
    <source>
        <dbReference type="ARBA" id="ARBA00022842"/>
    </source>
</evidence>
<dbReference type="CDD" id="cd04413">
    <property type="entry name" value="NDPk_I"/>
    <property type="match status" value="1"/>
</dbReference>
<protein>
    <recommendedName>
        <fullName evidence="4 14">Nucleoside diphosphate kinase</fullName>
        <ecNumber evidence="3 14">2.7.4.6</ecNumber>
    </recommendedName>
</protein>
<dbReference type="InterPro" id="IPR023005">
    <property type="entry name" value="Nucleoside_diP_kinase_AS"/>
</dbReference>
<evidence type="ECO:0000256" key="8">
    <source>
        <dbReference type="ARBA" id="ARBA00022777"/>
    </source>
</evidence>
<dbReference type="AlphaFoldDB" id="A0A0G1RFZ1"/>
<feature type="active site" description="Pros-phosphohistidine intermediate" evidence="12">
    <location>
        <position position="118"/>
    </location>
</feature>
<dbReference type="PROSITE" id="PS51374">
    <property type="entry name" value="NDPK_LIKE"/>
    <property type="match status" value="1"/>
</dbReference>
<evidence type="ECO:0000256" key="4">
    <source>
        <dbReference type="ARBA" id="ARBA00017632"/>
    </source>
</evidence>
<dbReference type="EMBL" id="LCNM01000011">
    <property type="protein sequence ID" value="KKU56219.1"/>
    <property type="molecule type" value="Genomic_DNA"/>
</dbReference>
<keyword evidence="8 14" id="KW-0418">Kinase</keyword>
<comment type="cofactor">
    <cofactor evidence="1">
        <name>Mg(2+)</name>
        <dbReference type="ChEBI" id="CHEBI:18420"/>
    </cofactor>
</comment>
<dbReference type="SUPFAM" id="SSF54919">
    <property type="entry name" value="Nucleoside diphosphate kinase, NDK"/>
    <property type="match status" value="1"/>
</dbReference>
<keyword evidence="9 14" id="KW-0067">ATP-binding</keyword>
<evidence type="ECO:0000256" key="12">
    <source>
        <dbReference type="PROSITE-ProRule" id="PRU00706"/>
    </source>
</evidence>
<dbReference type="Pfam" id="PF00334">
    <property type="entry name" value="NDK"/>
    <property type="match status" value="1"/>
</dbReference>
<evidence type="ECO:0000256" key="11">
    <source>
        <dbReference type="ARBA" id="ARBA00023080"/>
    </source>
</evidence>
<evidence type="ECO:0000313" key="16">
    <source>
        <dbReference type="EMBL" id="KKU56219.1"/>
    </source>
</evidence>
<evidence type="ECO:0000256" key="5">
    <source>
        <dbReference type="ARBA" id="ARBA00022679"/>
    </source>
</evidence>
<dbReference type="PANTHER" id="PTHR11349">
    <property type="entry name" value="NUCLEOSIDE DIPHOSPHATE KINASE"/>
    <property type="match status" value="1"/>
</dbReference>
<dbReference type="Proteomes" id="UP000034607">
    <property type="component" value="Unassembled WGS sequence"/>
</dbReference>
<feature type="binding site" evidence="12">
    <location>
        <position position="60"/>
    </location>
    <ligand>
        <name>ATP</name>
        <dbReference type="ChEBI" id="CHEBI:30616"/>
    </ligand>
</feature>
<dbReference type="GO" id="GO:0005524">
    <property type="term" value="F:ATP binding"/>
    <property type="evidence" value="ECO:0007669"/>
    <property type="project" value="UniProtKB-KW"/>
</dbReference>
<evidence type="ECO:0000313" key="17">
    <source>
        <dbReference type="Proteomes" id="UP000034607"/>
    </source>
</evidence>
<dbReference type="InterPro" id="IPR034907">
    <property type="entry name" value="NDK-like_dom"/>
</dbReference>
<dbReference type="NCBIfam" id="NF001908">
    <property type="entry name" value="PRK00668.1"/>
    <property type="match status" value="1"/>
</dbReference>